<feature type="domain" description="Intradiol ring-cleavage dioxygenases" evidence="4">
    <location>
        <begin position="7"/>
        <end position="162"/>
    </location>
</feature>
<keyword evidence="2" id="KW-0223">Dioxygenase</keyword>
<dbReference type="InterPro" id="IPR015889">
    <property type="entry name" value="Intradiol_dOase_core"/>
</dbReference>
<dbReference type="AlphaFoldDB" id="A0A914VFC4"/>
<dbReference type="Proteomes" id="UP000887566">
    <property type="component" value="Unplaced"/>
</dbReference>
<evidence type="ECO:0000256" key="3">
    <source>
        <dbReference type="ARBA" id="ARBA00023002"/>
    </source>
</evidence>
<proteinExistence type="inferred from homology"/>
<sequence>MTAPATEGPYYYQGAPRVNGSVCPLTSPFGTDKILIIRGQVLDAADCRTPLPARLDIWQANALGQYSERPNYNCRAIVETDDQGRFTFRTVYPGHYRMNARTNAYRPAHIHFKATPRNTVYGTLTTQLYFTNDPYLWPRDACGAEECSSNDRSLIITTNQQRNLNTFDGQWNIYMRRGGNGPIRG</sequence>
<keyword evidence="5" id="KW-1185">Reference proteome</keyword>
<dbReference type="SUPFAM" id="SSF49482">
    <property type="entry name" value="Aromatic compound dioxygenase"/>
    <property type="match status" value="1"/>
</dbReference>
<evidence type="ECO:0000256" key="2">
    <source>
        <dbReference type="ARBA" id="ARBA00022964"/>
    </source>
</evidence>
<evidence type="ECO:0000313" key="5">
    <source>
        <dbReference type="Proteomes" id="UP000887566"/>
    </source>
</evidence>
<evidence type="ECO:0000259" key="4">
    <source>
        <dbReference type="Pfam" id="PF00775"/>
    </source>
</evidence>
<dbReference type="Gene3D" id="2.60.130.10">
    <property type="entry name" value="Aromatic compound dioxygenase"/>
    <property type="match status" value="1"/>
</dbReference>
<dbReference type="CDD" id="cd00421">
    <property type="entry name" value="intradiol_dioxygenase"/>
    <property type="match status" value="1"/>
</dbReference>
<dbReference type="InterPro" id="IPR000627">
    <property type="entry name" value="Intradiol_dOase_C"/>
</dbReference>
<comment type="similarity">
    <text evidence="1">Belongs to the intradiol ring-cleavage dioxygenase family.</text>
</comment>
<organism evidence="5 6">
    <name type="scientific">Plectus sambesii</name>
    <dbReference type="NCBI Taxonomy" id="2011161"/>
    <lineage>
        <taxon>Eukaryota</taxon>
        <taxon>Metazoa</taxon>
        <taxon>Ecdysozoa</taxon>
        <taxon>Nematoda</taxon>
        <taxon>Chromadorea</taxon>
        <taxon>Plectida</taxon>
        <taxon>Plectina</taxon>
        <taxon>Plectoidea</taxon>
        <taxon>Plectidae</taxon>
        <taxon>Plectus</taxon>
    </lineage>
</organism>
<dbReference type="WBParaSite" id="PSAMB.scaffold188size67258.g3042.t1">
    <property type="protein sequence ID" value="PSAMB.scaffold188size67258.g3042.t1"/>
    <property type="gene ID" value="PSAMB.scaffold188size67258.g3042"/>
</dbReference>
<protein>
    <submittedName>
        <fullName evidence="6">Intradiol ring-cleavage dioxygenases domain-containing protein</fullName>
    </submittedName>
</protein>
<evidence type="ECO:0000256" key="1">
    <source>
        <dbReference type="ARBA" id="ARBA00007825"/>
    </source>
</evidence>
<dbReference type="PANTHER" id="PTHR33711">
    <property type="entry name" value="DIOXYGENASE, PUTATIVE (AFU_ORTHOLOGUE AFUA_2G02910)-RELATED"/>
    <property type="match status" value="1"/>
</dbReference>
<evidence type="ECO:0000313" key="6">
    <source>
        <dbReference type="WBParaSite" id="PSAMB.scaffold188size67258.g3042.t1"/>
    </source>
</evidence>
<keyword evidence="3" id="KW-0560">Oxidoreductase</keyword>
<dbReference type="GO" id="GO:0016702">
    <property type="term" value="F:oxidoreductase activity, acting on single donors with incorporation of molecular oxygen, incorporation of two atoms of oxygen"/>
    <property type="evidence" value="ECO:0007669"/>
    <property type="project" value="InterPro"/>
</dbReference>
<dbReference type="Pfam" id="PF00775">
    <property type="entry name" value="Dioxygenase_C"/>
    <property type="match status" value="1"/>
</dbReference>
<name>A0A914VFC4_9BILA</name>
<dbReference type="PANTHER" id="PTHR33711:SF10">
    <property type="entry name" value="INTRADIOL RING-CLEAVAGE DIOXYGENASES DOMAIN-CONTAINING PROTEIN"/>
    <property type="match status" value="1"/>
</dbReference>
<dbReference type="GO" id="GO:0008199">
    <property type="term" value="F:ferric iron binding"/>
    <property type="evidence" value="ECO:0007669"/>
    <property type="project" value="InterPro"/>
</dbReference>
<dbReference type="InterPro" id="IPR050770">
    <property type="entry name" value="Intradiol_RC_Dioxygenase"/>
</dbReference>
<reference evidence="6" key="1">
    <citation type="submission" date="2022-11" db="UniProtKB">
        <authorList>
            <consortium name="WormBaseParasite"/>
        </authorList>
    </citation>
    <scope>IDENTIFICATION</scope>
</reference>
<accession>A0A914VFC4</accession>